<gene>
    <name evidence="3" type="ORF">RSSM_03866</name>
</gene>
<evidence type="ECO:0000313" key="4">
    <source>
        <dbReference type="Proteomes" id="UP000011885"/>
    </source>
</evidence>
<dbReference type="AlphaFoldDB" id="M5TZY3"/>
<evidence type="ECO:0000313" key="3">
    <source>
        <dbReference type="EMBL" id="EMI54750.1"/>
    </source>
</evidence>
<keyword evidence="1" id="KW-0472">Membrane</keyword>
<dbReference type="Gene3D" id="3.40.720.10">
    <property type="entry name" value="Alkaline Phosphatase, subunit A"/>
    <property type="match status" value="1"/>
</dbReference>
<organism evidence="3 4">
    <name type="scientific">Rhodopirellula sallentina SM41</name>
    <dbReference type="NCBI Taxonomy" id="1263870"/>
    <lineage>
        <taxon>Bacteria</taxon>
        <taxon>Pseudomonadati</taxon>
        <taxon>Planctomycetota</taxon>
        <taxon>Planctomycetia</taxon>
        <taxon>Pirellulales</taxon>
        <taxon>Pirellulaceae</taxon>
        <taxon>Rhodopirellula</taxon>
    </lineage>
</organism>
<dbReference type="InterPro" id="IPR052701">
    <property type="entry name" value="GAG_Ulvan_Degrading_Sulfatases"/>
</dbReference>
<dbReference type="SUPFAM" id="SSF53649">
    <property type="entry name" value="Alkaline phosphatase-like"/>
    <property type="match status" value="1"/>
</dbReference>
<dbReference type="RefSeq" id="WP_008681655.1">
    <property type="nucleotide sequence ID" value="NZ_ANOH01000263.1"/>
</dbReference>
<comment type="caution">
    <text evidence="3">The sequence shown here is derived from an EMBL/GenBank/DDBJ whole genome shotgun (WGS) entry which is preliminary data.</text>
</comment>
<keyword evidence="1" id="KW-0812">Transmembrane</keyword>
<dbReference type="EMBL" id="ANOH01000263">
    <property type="protein sequence ID" value="EMI54750.1"/>
    <property type="molecule type" value="Genomic_DNA"/>
</dbReference>
<feature type="transmembrane region" description="Helical" evidence="1">
    <location>
        <begin position="58"/>
        <end position="83"/>
    </location>
</feature>
<dbReference type="Proteomes" id="UP000011885">
    <property type="component" value="Unassembled WGS sequence"/>
</dbReference>
<dbReference type="InterPro" id="IPR017850">
    <property type="entry name" value="Alkaline_phosphatase_core_sf"/>
</dbReference>
<feature type="transmembrane region" description="Helical" evidence="1">
    <location>
        <begin position="144"/>
        <end position="166"/>
    </location>
</feature>
<evidence type="ECO:0000259" key="2">
    <source>
        <dbReference type="Pfam" id="PF00884"/>
    </source>
</evidence>
<proteinExistence type="predicted"/>
<accession>M5TZY3</accession>
<feature type="transmembrane region" description="Helical" evidence="1">
    <location>
        <begin position="90"/>
        <end position="108"/>
    </location>
</feature>
<dbReference type="Pfam" id="PF00884">
    <property type="entry name" value="Sulfatase"/>
    <property type="match status" value="1"/>
</dbReference>
<dbReference type="InterPro" id="IPR000917">
    <property type="entry name" value="Sulfatase_N"/>
</dbReference>
<feature type="domain" description="Sulfatase N-terminal" evidence="2">
    <location>
        <begin position="282"/>
        <end position="548"/>
    </location>
</feature>
<dbReference type="PANTHER" id="PTHR43751:SF3">
    <property type="entry name" value="SULFATASE N-TERMINAL DOMAIN-CONTAINING PROTEIN"/>
    <property type="match status" value="1"/>
</dbReference>
<name>M5TZY3_9BACT</name>
<keyword evidence="4" id="KW-1185">Reference proteome</keyword>
<sequence>MNRTTEHRILISQWCIWCVWCVWMLLFAVWHPFDLPGNGLLGTEIATSAQRPAADENILFRVAAITLQCVSLQLISLLVVLGCYRWRSRFAVRIAPWLFALAPTWYAIDVVAYRWTGLHLVSFESWTILTEHLLRVTPFFSWGMLRPIGILLVALLAGGISARLAARAIGSRGDTNTSPRRTRYQHATVAMIVAGGFVIAIWMALVIQTSDRLQRSMREHPTRHPWAAFIPQPHPPREIPTFQYDAKQLAERTQTRIAQMRMNVALPIPEPPTSDRQTTQPPDVLIIVCESLRPEMLSPEVMPNAFRAASGGLILRKHYSGGNATSLGMFSIVSGMEAIWFYKSDVRFAPSLNRLFHQAGYELGFFAGHDDWGTFQMDAFLSPQQFERFEIEPMDWLESDRRAIAATESFLTRSHDSPRPPRLAILFLYSTHAPFAVEARHATDLPKATANYPIPFTPSWRGRVWNRYRNAARTLDDAIARLLRPDRVTILTGDHGEAFLDDGTVGHGTKLSSVQTRVAGFLSGPGIAARSISARTTHADLLPTLLAACNFSPSMPSQLDGLDLRSASTDQLQSRTISVSNLIGKDVVLLPPRSGKESIHPLVHSGAAIGIRVRFSLLDQTVSPLGPINEHGDLIHLDETTSRIRGDEVVHEWLETLAR</sequence>
<protein>
    <submittedName>
        <fullName evidence="3">Sulfatase family protein</fullName>
    </submittedName>
</protein>
<reference evidence="3 4" key="1">
    <citation type="journal article" date="2013" name="Mar. Genomics">
        <title>Expression of sulfatases in Rhodopirellula baltica and the diversity of sulfatases in the genus Rhodopirellula.</title>
        <authorList>
            <person name="Wegner C.E."/>
            <person name="Richter-Heitmann T."/>
            <person name="Klindworth A."/>
            <person name="Klockow C."/>
            <person name="Richter M."/>
            <person name="Achstetter T."/>
            <person name="Glockner F.O."/>
            <person name="Harder J."/>
        </authorList>
    </citation>
    <scope>NUCLEOTIDE SEQUENCE [LARGE SCALE GENOMIC DNA]</scope>
    <source>
        <strain evidence="3 4">SM41</strain>
    </source>
</reference>
<feature type="transmembrane region" description="Helical" evidence="1">
    <location>
        <begin position="187"/>
        <end position="207"/>
    </location>
</feature>
<dbReference type="PANTHER" id="PTHR43751">
    <property type="entry name" value="SULFATASE"/>
    <property type="match status" value="1"/>
</dbReference>
<dbReference type="PATRIC" id="fig|1263870.3.peg.4098"/>
<keyword evidence="1" id="KW-1133">Transmembrane helix</keyword>
<evidence type="ECO:0000256" key="1">
    <source>
        <dbReference type="SAM" id="Phobius"/>
    </source>
</evidence>
<feature type="transmembrane region" description="Helical" evidence="1">
    <location>
        <begin position="9"/>
        <end position="30"/>
    </location>
</feature>